<dbReference type="EMBL" id="JBHSMD010000002">
    <property type="protein sequence ID" value="MFC5492612.1"/>
    <property type="molecule type" value="Genomic_DNA"/>
</dbReference>
<organism evidence="11 12">
    <name type="scientific">Nocardioides caricicola</name>
    <dbReference type="NCBI Taxonomy" id="634770"/>
    <lineage>
        <taxon>Bacteria</taxon>
        <taxon>Bacillati</taxon>
        <taxon>Actinomycetota</taxon>
        <taxon>Actinomycetes</taxon>
        <taxon>Propionibacteriales</taxon>
        <taxon>Nocardioidaceae</taxon>
        <taxon>Nocardioides</taxon>
    </lineage>
</organism>
<evidence type="ECO:0000313" key="12">
    <source>
        <dbReference type="Proteomes" id="UP001595956"/>
    </source>
</evidence>
<dbReference type="InterPro" id="IPR003594">
    <property type="entry name" value="HATPase_dom"/>
</dbReference>
<dbReference type="EC" id="2.7.13.3" evidence="2"/>
<proteinExistence type="predicted"/>
<dbReference type="InterPro" id="IPR005467">
    <property type="entry name" value="His_kinase_dom"/>
</dbReference>
<dbReference type="Gene3D" id="1.20.5.1930">
    <property type="match status" value="1"/>
</dbReference>
<dbReference type="PANTHER" id="PTHR24421:SF10">
    <property type="entry name" value="NITRATE_NITRITE SENSOR PROTEIN NARQ"/>
    <property type="match status" value="1"/>
</dbReference>
<reference evidence="12" key="1">
    <citation type="journal article" date="2019" name="Int. J. Syst. Evol. Microbiol.">
        <title>The Global Catalogue of Microorganisms (GCM) 10K type strain sequencing project: providing services to taxonomists for standard genome sequencing and annotation.</title>
        <authorList>
            <consortium name="The Broad Institute Genomics Platform"/>
            <consortium name="The Broad Institute Genome Sequencing Center for Infectious Disease"/>
            <person name="Wu L."/>
            <person name="Ma J."/>
        </authorList>
    </citation>
    <scope>NUCLEOTIDE SEQUENCE [LARGE SCALE GENOMIC DNA]</scope>
    <source>
        <strain evidence="12">KACC 13778</strain>
    </source>
</reference>
<dbReference type="SUPFAM" id="SSF55874">
    <property type="entry name" value="ATPase domain of HSP90 chaperone/DNA topoisomerase II/histidine kinase"/>
    <property type="match status" value="1"/>
</dbReference>
<feature type="domain" description="Histidine kinase" evidence="10">
    <location>
        <begin position="263"/>
        <end position="451"/>
    </location>
</feature>
<dbReference type="CDD" id="cd16917">
    <property type="entry name" value="HATPase_UhpB-NarQ-NarX-like"/>
    <property type="match status" value="1"/>
</dbReference>
<dbReference type="InterPro" id="IPR050482">
    <property type="entry name" value="Sensor_HK_TwoCompSys"/>
</dbReference>
<dbReference type="RefSeq" id="WP_345172658.1">
    <property type="nucleotide sequence ID" value="NZ_BAABFQ010000003.1"/>
</dbReference>
<keyword evidence="7" id="KW-0067">ATP-binding</keyword>
<dbReference type="Proteomes" id="UP001595956">
    <property type="component" value="Unassembled WGS sequence"/>
</dbReference>
<keyword evidence="6 11" id="KW-0418">Kinase</keyword>
<evidence type="ECO:0000256" key="1">
    <source>
        <dbReference type="ARBA" id="ARBA00000085"/>
    </source>
</evidence>
<dbReference type="InterPro" id="IPR036890">
    <property type="entry name" value="HATPase_C_sf"/>
</dbReference>
<keyword evidence="9" id="KW-1133">Transmembrane helix</keyword>
<dbReference type="PROSITE" id="PS50109">
    <property type="entry name" value="HIS_KIN"/>
    <property type="match status" value="1"/>
</dbReference>
<keyword evidence="9" id="KW-0472">Membrane</keyword>
<evidence type="ECO:0000313" key="11">
    <source>
        <dbReference type="EMBL" id="MFC5492612.1"/>
    </source>
</evidence>
<dbReference type="Gene3D" id="3.30.565.10">
    <property type="entry name" value="Histidine kinase-like ATPase, C-terminal domain"/>
    <property type="match status" value="1"/>
</dbReference>
<evidence type="ECO:0000256" key="8">
    <source>
        <dbReference type="ARBA" id="ARBA00023012"/>
    </source>
</evidence>
<keyword evidence="9" id="KW-0812">Transmembrane</keyword>
<comment type="catalytic activity">
    <reaction evidence="1">
        <text>ATP + protein L-histidine = ADP + protein N-phospho-L-histidine.</text>
        <dbReference type="EC" id="2.7.13.3"/>
    </reaction>
</comment>
<evidence type="ECO:0000256" key="2">
    <source>
        <dbReference type="ARBA" id="ARBA00012438"/>
    </source>
</evidence>
<sequence length="451" mass="48229">MLRSPVAVFLVVGILTAAGIIVGTNILADRAAADEAIAEARATTQLLAQSVVAPEFPAELIHLREKNLERFGRPLDRFDQEVSDRLLNTDRPFRINVWSEDGRLIYSSQLDVLQDTLAGHERLELDDAQRKVLAEGGVGSEIADPSRPEDLAAAEGTGGMVRIYTRFVTTAGKSSDPAKQEDAGKPVLFEAYFPVADLTDRQTQIFSSFRWITAAAVGLLMLLATVLLIGLTRQLRRASAERERLLRSAIDASDAERRRIARDLHDSVVQDLAGSAFAVSAIARNPTTPEESRETLDDAGTSLRTSLKSLRSLLAEIHPPDLHAVGLPAALSDLIAPAGTAGIQASVSVEGAETMADDKAALVWRVAQEAVRNAIRHSGASTLAVTVNADGRRLTLEVVDDGVGFDPAAVADPHSYGLRGLRSLVVDSGGTLEVRSAPGEGTTVRMEVDAQ</sequence>
<keyword evidence="3" id="KW-0597">Phosphoprotein</keyword>
<feature type="transmembrane region" description="Helical" evidence="9">
    <location>
        <begin position="211"/>
        <end position="232"/>
    </location>
</feature>
<keyword evidence="5" id="KW-0547">Nucleotide-binding</keyword>
<dbReference type="PANTHER" id="PTHR24421">
    <property type="entry name" value="NITRATE/NITRITE SENSOR PROTEIN NARX-RELATED"/>
    <property type="match status" value="1"/>
</dbReference>
<dbReference type="GO" id="GO:0016301">
    <property type="term" value="F:kinase activity"/>
    <property type="evidence" value="ECO:0007669"/>
    <property type="project" value="UniProtKB-KW"/>
</dbReference>
<protein>
    <recommendedName>
        <fullName evidence="2">histidine kinase</fullName>
        <ecNumber evidence="2">2.7.13.3</ecNumber>
    </recommendedName>
</protein>
<comment type="caution">
    <text evidence="11">The sequence shown here is derived from an EMBL/GenBank/DDBJ whole genome shotgun (WGS) entry which is preliminary data.</text>
</comment>
<evidence type="ECO:0000256" key="9">
    <source>
        <dbReference type="SAM" id="Phobius"/>
    </source>
</evidence>
<evidence type="ECO:0000256" key="5">
    <source>
        <dbReference type="ARBA" id="ARBA00022741"/>
    </source>
</evidence>
<gene>
    <name evidence="11" type="ORF">ACFPKY_05865</name>
</gene>
<evidence type="ECO:0000259" key="10">
    <source>
        <dbReference type="PROSITE" id="PS50109"/>
    </source>
</evidence>
<evidence type="ECO:0000256" key="7">
    <source>
        <dbReference type="ARBA" id="ARBA00022840"/>
    </source>
</evidence>
<dbReference type="SMART" id="SM00387">
    <property type="entry name" value="HATPase_c"/>
    <property type="match status" value="1"/>
</dbReference>
<evidence type="ECO:0000256" key="4">
    <source>
        <dbReference type="ARBA" id="ARBA00022679"/>
    </source>
</evidence>
<dbReference type="Pfam" id="PF07730">
    <property type="entry name" value="HisKA_3"/>
    <property type="match status" value="1"/>
</dbReference>
<dbReference type="Pfam" id="PF02518">
    <property type="entry name" value="HATPase_c"/>
    <property type="match status" value="1"/>
</dbReference>
<accession>A0ABW0MY44</accession>
<keyword evidence="12" id="KW-1185">Reference proteome</keyword>
<name>A0ABW0MY44_9ACTN</name>
<evidence type="ECO:0000256" key="6">
    <source>
        <dbReference type="ARBA" id="ARBA00022777"/>
    </source>
</evidence>
<keyword evidence="4" id="KW-0808">Transferase</keyword>
<keyword evidence="8" id="KW-0902">Two-component regulatory system</keyword>
<dbReference type="InterPro" id="IPR011712">
    <property type="entry name" value="Sig_transdc_His_kin_sub3_dim/P"/>
</dbReference>
<evidence type="ECO:0000256" key="3">
    <source>
        <dbReference type="ARBA" id="ARBA00022553"/>
    </source>
</evidence>